<accession>A0A8S1XDV0</accession>
<dbReference type="GO" id="GO:0097361">
    <property type="term" value="C:cytosolic [4Fe-4S] assembly targeting complex"/>
    <property type="evidence" value="ECO:0007669"/>
    <property type="project" value="TreeGrafter"/>
</dbReference>
<comment type="caution">
    <text evidence="2">The sequence shown here is derived from an EMBL/GenBank/DDBJ whole genome shotgun (WGS) entry which is preliminary data.</text>
</comment>
<dbReference type="FunFam" id="2.130.10.10:FF:001434">
    <property type="entry name" value="Uncharacterized protein"/>
    <property type="match status" value="1"/>
</dbReference>
<dbReference type="PANTHER" id="PTHR19920">
    <property type="entry name" value="WD40 PROTEIN CIAO1"/>
    <property type="match status" value="1"/>
</dbReference>
<evidence type="ECO:0000256" key="1">
    <source>
        <dbReference type="PROSITE-ProRule" id="PRU00221"/>
    </source>
</evidence>
<dbReference type="PROSITE" id="PS50082">
    <property type="entry name" value="WD_REPEATS_2"/>
    <property type="match status" value="2"/>
</dbReference>
<dbReference type="PANTHER" id="PTHR19920:SF0">
    <property type="entry name" value="CYTOSOLIC IRON-SULFUR PROTEIN ASSEMBLY PROTEIN CIAO1-RELATED"/>
    <property type="match status" value="1"/>
</dbReference>
<feature type="repeat" description="WD" evidence="1">
    <location>
        <begin position="206"/>
        <end position="237"/>
    </location>
</feature>
<name>A0A8S1XDV0_PAROT</name>
<dbReference type="GO" id="GO:0016226">
    <property type="term" value="P:iron-sulfur cluster assembly"/>
    <property type="evidence" value="ECO:0007669"/>
    <property type="project" value="TreeGrafter"/>
</dbReference>
<sequence length="415" mass="48413">MERKANQIEQEQKSKTQAILVNLQQEVEGSFNRIDAQLDELLNDKCNLINIIPFQVSSDLSKLNSNIFFLVQFENDDFSQKIISDMSPLIKTYSQNQQKSNEQLNVKPFTYQLIQQASIKQNEYYCAIAVNKDCSILVTGCDSQIKVFEFKQGNLKQVQLLNEHTQYVKTLNFMKKSDHFISGSDDNQIIIWGRYENNSWICQQKLNGHTDTIYCLIINDNEDLIISGSDDETIKFWWKQNQWLCSQTITDYNSRVYALSLNESQNKLISCGQDKLILVMEQSEQNKQQTVKQKITVEIKGLRLCFIDNNKFTFQPFAKEYMDIYEMSSANKQFIKTKDIPVKGGQDCCFFPQQYIKSKSILVNKNGSNVNLIKIKSNAEFIIYETYGYMTDDGQYLITWDDNSTEYQIRKYQEL</sequence>
<dbReference type="AlphaFoldDB" id="A0A8S1XDV0"/>
<keyword evidence="1" id="KW-0853">WD repeat</keyword>
<dbReference type="SMART" id="SM00320">
    <property type="entry name" value="WD40"/>
    <property type="match status" value="4"/>
</dbReference>
<protein>
    <recommendedName>
        <fullName evidence="4">WD40-repeat-containing domain</fullName>
    </recommendedName>
</protein>
<dbReference type="OrthoDB" id="538223at2759"/>
<feature type="repeat" description="WD" evidence="1">
    <location>
        <begin position="161"/>
        <end position="192"/>
    </location>
</feature>
<dbReference type="Proteomes" id="UP000683925">
    <property type="component" value="Unassembled WGS sequence"/>
</dbReference>
<organism evidence="2 3">
    <name type="scientific">Paramecium octaurelia</name>
    <dbReference type="NCBI Taxonomy" id="43137"/>
    <lineage>
        <taxon>Eukaryota</taxon>
        <taxon>Sar</taxon>
        <taxon>Alveolata</taxon>
        <taxon>Ciliophora</taxon>
        <taxon>Intramacronucleata</taxon>
        <taxon>Oligohymenophorea</taxon>
        <taxon>Peniculida</taxon>
        <taxon>Parameciidae</taxon>
        <taxon>Paramecium</taxon>
    </lineage>
</organism>
<dbReference type="InterPro" id="IPR001680">
    <property type="entry name" value="WD40_rpt"/>
</dbReference>
<evidence type="ECO:0000313" key="2">
    <source>
        <dbReference type="EMBL" id="CAD8199280.1"/>
    </source>
</evidence>
<gene>
    <name evidence="2" type="ORF">POCTA_138.1.T1190026</name>
</gene>
<keyword evidence="3" id="KW-1185">Reference proteome</keyword>
<dbReference type="PROSITE" id="PS50294">
    <property type="entry name" value="WD_REPEATS_REGION"/>
    <property type="match status" value="2"/>
</dbReference>
<evidence type="ECO:0008006" key="4">
    <source>
        <dbReference type="Google" id="ProtNLM"/>
    </source>
</evidence>
<dbReference type="Pfam" id="PF00400">
    <property type="entry name" value="WD40"/>
    <property type="match status" value="2"/>
</dbReference>
<dbReference type="EMBL" id="CAJJDP010000119">
    <property type="protein sequence ID" value="CAD8199280.1"/>
    <property type="molecule type" value="Genomic_DNA"/>
</dbReference>
<reference evidence="2" key="1">
    <citation type="submission" date="2021-01" db="EMBL/GenBank/DDBJ databases">
        <authorList>
            <consortium name="Genoscope - CEA"/>
            <person name="William W."/>
        </authorList>
    </citation>
    <scope>NUCLEOTIDE SEQUENCE</scope>
</reference>
<evidence type="ECO:0000313" key="3">
    <source>
        <dbReference type="Proteomes" id="UP000683925"/>
    </source>
</evidence>
<proteinExistence type="predicted"/>